<dbReference type="PROSITE" id="PS51464">
    <property type="entry name" value="SIS"/>
    <property type="match status" value="1"/>
</dbReference>
<keyword evidence="3" id="KW-0804">Transcription</keyword>
<comment type="caution">
    <text evidence="6">The sequence shown here is derived from an EMBL/GenBank/DDBJ whole genome shotgun (WGS) entry which is preliminary data.</text>
</comment>
<dbReference type="PANTHER" id="PTHR30514:SF21">
    <property type="entry name" value="RPIR-FAMILY TRANSCRIPTIONAL REGULATOR"/>
    <property type="match status" value="1"/>
</dbReference>
<dbReference type="EMBL" id="NGKA01000005">
    <property type="protein sequence ID" value="RSU13500.1"/>
    <property type="molecule type" value="Genomic_DNA"/>
</dbReference>
<dbReference type="CDD" id="cd05013">
    <property type="entry name" value="SIS_RpiR"/>
    <property type="match status" value="1"/>
</dbReference>
<organism evidence="6 7">
    <name type="scientific">Vagococcus elongatus</name>
    <dbReference type="NCBI Taxonomy" id="180344"/>
    <lineage>
        <taxon>Bacteria</taxon>
        <taxon>Bacillati</taxon>
        <taxon>Bacillota</taxon>
        <taxon>Bacilli</taxon>
        <taxon>Lactobacillales</taxon>
        <taxon>Enterococcaceae</taxon>
        <taxon>Vagococcus</taxon>
    </lineage>
</organism>
<dbReference type="SUPFAM" id="SSF53697">
    <property type="entry name" value="SIS domain"/>
    <property type="match status" value="1"/>
</dbReference>
<evidence type="ECO:0000256" key="1">
    <source>
        <dbReference type="ARBA" id="ARBA00023015"/>
    </source>
</evidence>
<keyword evidence="7" id="KW-1185">Reference proteome</keyword>
<dbReference type="InterPro" id="IPR001347">
    <property type="entry name" value="SIS_dom"/>
</dbReference>
<accession>A0A430AZK5</accession>
<evidence type="ECO:0000259" key="4">
    <source>
        <dbReference type="PROSITE" id="PS51071"/>
    </source>
</evidence>
<evidence type="ECO:0000313" key="6">
    <source>
        <dbReference type="EMBL" id="RSU13500.1"/>
    </source>
</evidence>
<gene>
    <name evidence="6" type="ORF">CBF29_04400</name>
</gene>
<name>A0A430AZK5_9ENTE</name>
<dbReference type="InterPro" id="IPR046348">
    <property type="entry name" value="SIS_dom_sf"/>
</dbReference>
<sequence>MDILKRIQNDYLFLSPQEKKVADYIMRFSSEIKNMNIKDFSLKTGTSTATVTRFAKKIDCKNFSDMKFQINSLSVPKVQFQTKGISEDVFNYYQMVIKNTQSLIEMNKLETFIRFLLEANQIIIIGLNSSGTTASTFSNRLMRMGLPVVSYVDSIDMVMRGSIASKSDLFVAISNSGTTECVLDSFKQAKKNGSILTSITNFSENPLAALSNLDLYVYSTKFIDNQKFINSQFSMVYLIDVITTLLLGNKELHEKFTQTRETILDNY</sequence>
<dbReference type="SUPFAM" id="SSF46689">
    <property type="entry name" value="Homeodomain-like"/>
    <property type="match status" value="1"/>
</dbReference>
<dbReference type="Pfam" id="PF01380">
    <property type="entry name" value="SIS"/>
    <property type="match status" value="1"/>
</dbReference>
<dbReference type="InterPro" id="IPR009057">
    <property type="entry name" value="Homeodomain-like_sf"/>
</dbReference>
<dbReference type="RefSeq" id="WP_126807770.1">
    <property type="nucleotide sequence ID" value="NZ_NGKA01000005.1"/>
</dbReference>
<dbReference type="InterPro" id="IPR036388">
    <property type="entry name" value="WH-like_DNA-bd_sf"/>
</dbReference>
<dbReference type="InterPro" id="IPR035472">
    <property type="entry name" value="RpiR-like_SIS"/>
</dbReference>
<dbReference type="GO" id="GO:0097367">
    <property type="term" value="F:carbohydrate derivative binding"/>
    <property type="evidence" value="ECO:0007669"/>
    <property type="project" value="InterPro"/>
</dbReference>
<evidence type="ECO:0008006" key="8">
    <source>
        <dbReference type="Google" id="ProtNLM"/>
    </source>
</evidence>
<dbReference type="InterPro" id="IPR000281">
    <property type="entry name" value="HTH_RpiR"/>
</dbReference>
<dbReference type="Pfam" id="PF01418">
    <property type="entry name" value="HTH_6"/>
    <property type="match status" value="1"/>
</dbReference>
<evidence type="ECO:0000256" key="3">
    <source>
        <dbReference type="ARBA" id="ARBA00023163"/>
    </source>
</evidence>
<reference evidence="6 7" key="1">
    <citation type="submission" date="2017-05" db="EMBL/GenBank/DDBJ databases">
        <title>Vagococcus spp. assemblies.</title>
        <authorList>
            <person name="Gulvik C.A."/>
        </authorList>
    </citation>
    <scope>NUCLEOTIDE SEQUENCE [LARGE SCALE GENOMIC DNA]</scope>
    <source>
        <strain evidence="6 7">CCUG 51432</strain>
    </source>
</reference>
<dbReference type="Gene3D" id="3.40.50.10490">
    <property type="entry name" value="Glucose-6-phosphate isomerase like protein, domain 1"/>
    <property type="match status" value="1"/>
</dbReference>
<evidence type="ECO:0000256" key="2">
    <source>
        <dbReference type="ARBA" id="ARBA00023125"/>
    </source>
</evidence>
<dbReference type="InterPro" id="IPR047640">
    <property type="entry name" value="RpiR-like"/>
</dbReference>
<dbReference type="Gene3D" id="1.10.10.10">
    <property type="entry name" value="Winged helix-like DNA-binding domain superfamily/Winged helix DNA-binding domain"/>
    <property type="match status" value="1"/>
</dbReference>
<keyword evidence="2" id="KW-0238">DNA-binding</keyword>
<dbReference type="AlphaFoldDB" id="A0A430AZK5"/>
<dbReference type="OrthoDB" id="3684496at2"/>
<keyword evidence="1" id="KW-0805">Transcription regulation</keyword>
<proteinExistence type="predicted"/>
<dbReference type="Proteomes" id="UP000287605">
    <property type="component" value="Unassembled WGS sequence"/>
</dbReference>
<feature type="domain" description="SIS" evidence="5">
    <location>
        <begin position="112"/>
        <end position="244"/>
    </location>
</feature>
<dbReference type="PANTHER" id="PTHR30514">
    <property type="entry name" value="GLUCOKINASE"/>
    <property type="match status" value="1"/>
</dbReference>
<dbReference type="GO" id="GO:0003677">
    <property type="term" value="F:DNA binding"/>
    <property type="evidence" value="ECO:0007669"/>
    <property type="project" value="UniProtKB-KW"/>
</dbReference>
<dbReference type="PROSITE" id="PS51071">
    <property type="entry name" value="HTH_RPIR"/>
    <property type="match status" value="1"/>
</dbReference>
<feature type="domain" description="HTH rpiR-type" evidence="4">
    <location>
        <begin position="1"/>
        <end position="77"/>
    </location>
</feature>
<evidence type="ECO:0000259" key="5">
    <source>
        <dbReference type="PROSITE" id="PS51464"/>
    </source>
</evidence>
<dbReference type="GO" id="GO:1901135">
    <property type="term" value="P:carbohydrate derivative metabolic process"/>
    <property type="evidence" value="ECO:0007669"/>
    <property type="project" value="InterPro"/>
</dbReference>
<protein>
    <recommendedName>
        <fullName evidence="8">RpiR family transcriptional regulator</fullName>
    </recommendedName>
</protein>
<dbReference type="GO" id="GO:0003700">
    <property type="term" value="F:DNA-binding transcription factor activity"/>
    <property type="evidence" value="ECO:0007669"/>
    <property type="project" value="InterPro"/>
</dbReference>
<evidence type="ECO:0000313" key="7">
    <source>
        <dbReference type="Proteomes" id="UP000287605"/>
    </source>
</evidence>